<dbReference type="GeneID" id="18923984"/>
<evidence type="ECO:0000313" key="8">
    <source>
        <dbReference type="EMBL" id="EGG02442.1"/>
    </source>
</evidence>
<protein>
    <recommendedName>
        <fullName evidence="7">RING-type domain-containing protein</fullName>
    </recommendedName>
</protein>
<evidence type="ECO:0000256" key="3">
    <source>
        <dbReference type="ARBA" id="ARBA00022833"/>
    </source>
</evidence>
<reference evidence="9" key="1">
    <citation type="journal article" date="2011" name="Proc. Natl. Acad. Sci. U.S.A.">
        <title>Obligate biotrophy features unraveled by the genomic analysis of rust fungi.</title>
        <authorList>
            <person name="Duplessis S."/>
            <person name="Cuomo C.A."/>
            <person name="Lin Y.-C."/>
            <person name="Aerts A."/>
            <person name="Tisserant E."/>
            <person name="Veneault-Fourrey C."/>
            <person name="Joly D.L."/>
            <person name="Hacquard S."/>
            <person name="Amselem J."/>
            <person name="Cantarel B.L."/>
            <person name="Chiu R."/>
            <person name="Coutinho P.M."/>
            <person name="Feau N."/>
            <person name="Field M."/>
            <person name="Frey P."/>
            <person name="Gelhaye E."/>
            <person name="Goldberg J."/>
            <person name="Grabherr M.G."/>
            <person name="Kodira C.D."/>
            <person name="Kohler A."/>
            <person name="Kuees U."/>
            <person name="Lindquist E.A."/>
            <person name="Lucas S.M."/>
            <person name="Mago R."/>
            <person name="Mauceli E."/>
            <person name="Morin E."/>
            <person name="Murat C."/>
            <person name="Pangilinan J.L."/>
            <person name="Park R."/>
            <person name="Pearson M."/>
            <person name="Quesneville H."/>
            <person name="Rouhier N."/>
            <person name="Sakthikumar S."/>
            <person name="Salamov A.A."/>
            <person name="Schmutz J."/>
            <person name="Selles B."/>
            <person name="Shapiro H."/>
            <person name="Tanguay P."/>
            <person name="Tuskan G.A."/>
            <person name="Henrissat B."/>
            <person name="Van de Peer Y."/>
            <person name="Rouze P."/>
            <person name="Ellis J.G."/>
            <person name="Dodds P.N."/>
            <person name="Schein J.E."/>
            <person name="Zhong S."/>
            <person name="Hamelin R.C."/>
            <person name="Grigoriev I.V."/>
            <person name="Szabo L.J."/>
            <person name="Martin F."/>
        </authorList>
    </citation>
    <scope>NUCLEOTIDE SEQUENCE [LARGE SCALE GENOMIC DNA]</scope>
    <source>
        <strain evidence="9">98AG31 / pathotype 3-4-7</strain>
    </source>
</reference>
<dbReference type="InterPro" id="IPR042448">
    <property type="entry name" value="CCNB1IP1"/>
</dbReference>
<dbReference type="GO" id="GO:0000795">
    <property type="term" value="C:synaptonemal complex"/>
    <property type="evidence" value="ECO:0007669"/>
    <property type="project" value="InterPro"/>
</dbReference>
<evidence type="ECO:0000256" key="4">
    <source>
        <dbReference type="PROSITE-ProRule" id="PRU00175"/>
    </source>
</evidence>
<evidence type="ECO:0000313" key="9">
    <source>
        <dbReference type="Proteomes" id="UP000001072"/>
    </source>
</evidence>
<feature type="domain" description="RING-type" evidence="7">
    <location>
        <begin position="12"/>
        <end position="54"/>
    </location>
</feature>
<dbReference type="AlphaFoldDB" id="F4RYU7"/>
<dbReference type="VEuPathDB" id="FungiDB:MELLADRAFT_110150"/>
<evidence type="ECO:0000259" key="7">
    <source>
        <dbReference type="PROSITE" id="PS50089"/>
    </source>
</evidence>
<keyword evidence="5" id="KW-0175">Coiled coil</keyword>
<dbReference type="Proteomes" id="UP000001072">
    <property type="component" value="Unassembled WGS sequence"/>
</dbReference>
<dbReference type="HOGENOM" id="CLU_049340_0_0_1"/>
<dbReference type="InParanoid" id="F4RYU7"/>
<feature type="coiled-coil region" evidence="5">
    <location>
        <begin position="114"/>
        <end position="187"/>
    </location>
</feature>
<evidence type="ECO:0000256" key="6">
    <source>
        <dbReference type="SAM" id="MobiDB-lite"/>
    </source>
</evidence>
<dbReference type="GO" id="GO:0008270">
    <property type="term" value="F:zinc ion binding"/>
    <property type="evidence" value="ECO:0007669"/>
    <property type="project" value="UniProtKB-KW"/>
</dbReference>
<organism evidence="9">
    <name type="scientific">Melampsora larici-populina (strain 98AG31 / pathotype 3-4-7)</name>
    <name type="common">Poplar leaf rust fungus</name>
    <dbReference type="NCBI Taxonomy" id="747676"/>
    <lineage>
        <taxon>Eukaryota</taxon>
        <taxon>Fungi</taxon>
        <taxon>Dikarya</taxon>
        <taxon>Basidiomycota</taxon>
        <taxon>Pucciniomycotina</taxon>
        <taxon>Pucciniomycetes</taxon>
        <taxon>Pucciniales</taxon>
        <taxon>Melampsoraceae</taxon>
        <taxon>Melampsora</taxon>
    </lineage>
</organism>
<keyword evidence="2 4" id="KW-0863">Zinc-finger</keyword>
<keyword evidence="3" id="KW-0862">Zinc</keyword>
<evidence type="ECO:0000256" key="2">
    <source>
        <dbReference type="ARBA" id="ARBA00022771"/>
    </source>
</evidence>
<feature type="region of interest" description="Disordered" evidence="6">
    <location>
        <begin position="339"/>
        <end position="365"/>
    </location>
</feature>
<dbReference type="GO" id="GO:0061630">
    <property type="term" value="F:ubiquitin protein ligase activity"/>
    <property type="evidence" value="ECO:0007669"/>
    <property type="project" value="InterPro"/>
</dbReference>
<feature type="region of interest" description="Disordered" evidence="6">
    <location>
        <begin position="280"/>
        <end position="326"/>
    </location>
</feature>
<dbReference type="SUPFAM" id="SSF57850">
    <property type="entry name" value="RING/U-box"/>
    <property type="match status" value="1"/>
</dbReference>
<dbReference type="STRING" id="747676.F4RYU7"/>
<dbReference type="InterPro" id="IPR017907">
    <property type="entry name" value="Znf_RING_CS"/>
</dbReference>
<dbReference type="PANTHER" id="PTHR14305:SF0">
    <property type="entry name" value="E3 UBIQUITIN-PROTEIN LIGASE CCNB1IP1"/>
    <property type="match status" value="1"/>
</dbReference>
<dbReference type="InterPro" id="IPR013083">
    <property type="entry name" value="Znf_RING/FYVE/PHD"/>
</dbReference>
<dbReference type="PROSITE" id="PS00518">
    <property type="entry name" value="ZF_RING_1"/>
    <property type="match status" value="1"/>
</dbReference>
<dbReference type="OrthoDB" id="441210at2759"/>
<dbReference type="EMBL" id="GL883131">
    <property type="protein sequence ID" value="EGG02442.1"/>
    <property type="molecule type" value="Genomic_DNA"/>
</dbReference>
<dbReference type="KEGG" id="mlr:MELLADRAFT_110150"/>
<proteinExistence type="predicted"/>
<name>F4RYU7_MELLP</name>
<dbReference type="PROSITE" id="PS50089">
    <property type="entry name" value="ZF_RING_2"/>
    <property type="match status" value="1"/>
</dbReference>
<dbReference type="PANTHER" id="PTHR14305">
    <property type="entry name" value="E3 UBIQUITIN-PROTEIN LIGASE CCNB1IP1"/>
    <property type="match status" value="1"/>
</dbReference>
<gene>
    <name evidence="8" type="ORF">MELLADRAFT_110150</name>
</gene>
<dbReference type="Gene3D" id="3.30.40.10">
    <property type="entry name" value="Zinc/RING finger domain, C3HC4 (zinc finger)"/>
    <property type="match status" value="1"/>
</dbReference>
<feature type="compositionally biased region" description="Polar residues" evidence="6">
    <location>
        <begin position="206"/>
        <end position="215"/>
    </location>
</feature>
<dbReference type="RefSeq" id="XP_007414427.1">
    <property type="nucleotide sequence ID" value="XM_007414365.1"/>
</dbReference>
<keyword evidence="9" id="KW-1185">Reference proteome</keyword>
<keyword evidence="1" id="KW-0479">Metal-binding</keyword>
<dbReference type="InterPro" id="IPR001841">
    <property type="entry name" value="Znf_RING"/>
</dbReference>
<evidence type="ECO:0000256" key="1">
    <source>
        <dbReference type="ARBA" id="ARBA00022723"/>
    </source>
</evidence>
<dbReference type="GO" id="GO:0007131">
    <property type="term" value="P:reciprocal meiotic recombination"/>
    <property type="evidence" value="ECO:0007669"/>
    <property type="project" value="InterPro"/>
</dbReference>
<dbReference type="eggNOG" id="ENOG502RMFV">
    <property type="taxonomic scope" value="Eukaryota"/>
</dbReference>
<evidence type="ECO:0000256" key="5">
    <source>
        <dbReference type="SAM" id="Coils"/>
    </source>
</evidence>
<dbReference type="Pfam" id="PF14634">
    <property type="entry name" value="zf-RING_5"/>
    <property type="match status" value="1"/>
</dbReference>
<feature type="region of interest" description="Disordered" evidence="6">
    <location>
        <begin position="192"/>
        <end position="220"/>
    </location>
</feature>
<sequence length="365" mass="40451">MDDSLKCNIISCRKSVTRDGKAVITNCSHVFCLSCANTHQSLTHPDPYPVCPACGTSLSEPEDVVCTSLNPSADYKASVLAGLAPSIILEIASRALNFWTYQQSMEAAFQHMVLKQAHERAAIAEKDQENMRHQAENEIKLLSERLTISENELNIERRKVNEAAERHRSAQNNYEKLKANFEKVRINSLVNSISDPRSDTPLGQAPQHTLRTPQITPVRGDPIIRSDLATRSFGTPRHAYSGARIPDQLRSISERQNLNNARSNVLQVSEAGGHALRSVRHRFPPGTGLAPTFQARSKKRSNGDVENDYQTGGMAQNIGPSGGQARSVLRRPKFHSRLDHTLSGRSRPPGDILREQEGRPAVSDW</sequence>
<accession>F4RYU7</accession>